<sequence>MKKLGYAILILFLVFSTVFAYLSWSKSEDVALKIKEKETTIQGYKKKIQHQKAEIKTLSEITSKKESVSTATQQAIARDTAQQALRIENEKMLKILFSYTSLEVRSKALEPFITDELNKKMRAAASDTDSHAGEIVSEYNSAKVYVNMDSKRYSTWNTVNAVVNGQKLEIYVQIDYIYQQGGYKVTKLLFKE</sequence>
<evidence type="ECO:0000313" key="2">
    <source>
        <dbReference type="EMBL" id="MBC1500022.1"/>
    </source>
</evidence>
<evidence type="ECO:0000256" key="1">
    <source>
        <dbReference type="SAM" id="Coils"/>
    </source>
</evidence>
<protein>
    <submittedName>
        <fullName evidence="2">Uncharacterized protein</fullName>
    </submittedName>
</protein>
<comment type="caution">
    <text evidence="2">The sequence shown here is derived from an EMBL/GenBank/DDBJ whole genome shotgun (WGS) entry which is preliminary data.</text>
</comment>
<keyword evidence="1" id="KW-0175">Coiled coil</keyword>
<feature type="coiled-coil region" evidence="1">
    <location>
        <begin position="34"/>
        <end position="61"/>
    </location>
</feature>
<dbReference type="Proteomes" id="UP000564536">
    <property type="component" value="Unassembled WGS sequence"/>
</dbReference>
<dbReference type="RefSeq" id="WP_185425097.1">
    <property type="nucleotide sequence ID" value="NZ_JAARRL010000006.1"/>
</dbReference>
<dbReference type="EMBL" id="JAARRL010000006">
    <property type="protein sequence ID" value="MBC1500022.1"/>
    <property type="molecule type" value="Genomic_DNA"/>
</dbReference>
<accession>A0A841Z5V2</accession>
<organism evidence="2 3">
    <name type="scientific">Listeria weihenstephanensis</name>
    <dbReference type="NCBI Taxonomy" id="1006155"/>
    <lineage>
        <taxon>Bacteria</taxon>
        <taxon>Bacillati</taxon>
        <taxon>Bacillota</taxon>
        <taxon>Bacilli</taxon>
        <taxon>Bacillales</taxon>
        <taxon>Listeriaceae</taxon>
        <taxon>Listeria</taxon>
    </lineage>
</organism>
<proteinExistence type="predicted"/>
<name>A0A841Z5V2_9LIST</name>
<dbReference type="AlphaFoldDB" id="A0A841Z5V2"/>
<evidence type="ECO:0000313" key="3">
    <source>
        <dbReference type="Proteomes" id="UP000564536"/>
    </source>
</evidence>
<reference evidence="2 3" key="1">
    <citation type="submission" date="2020-03" db="EMBL/GenBank/DDBJ databases">
        <title>Soil Listeria distribution.</title>
        <authorList>
            <person name="Liao J."/>
            <person name="Wiedmann M."/>
        </authorList>
    </citation>
    <scope>NUCLEOTIDE SEQUENCE [LARGE SCALE GENOMIC DNA]</scope>
    <source>
        <strain evidence="2 3">FSL L7-1523</strain>
    </source>
</reference>
<gene>
    <name evidence="2" type="ORF">HB943_05350</name>
</gene>